<dbReference type="KEGG" id="bgoe:IFJ75_16810"/>
<accession>A0A975GXS8</accession>
<protein>
    <submittedName>
        <fullName evidence="1">Uncharacterized protein</fullName>
    </submittedName>
</protein>
<sequence length="102" mass="11258">MTHEHPDTAELDGQVCWCSISAMGRLLDKLKRGAPAYDVKVERDGFTLIGKPDHINEFSDIVREAAEQAGEEFVVFTTSDGHQGYSQMFVMPLDDVVALKSG</sequence>
<dbReference type="Proteomes" id="UP000663918">
    <property type="component" value="Chromosome"/>
</dbReference>
<proteinExistence type="predicted"/>
<reference evidence="1" key="1">
    <citation type="submission" date="2020-09" db="EMBL/GenBank/DDBJ databases">
        <title>Brevundimonas sp. LVF2 isolated from a puddle in Goettingen, Germany.</title>
        <authorList>
            <person name="Friedrich I."/>
            <person name="Klassen A."/>
            <person name="Hannes N."/>
            <person name="Schneider D."/>
            <person name="Hertel R."/>
            <person name="Daniel R."/>
        </authorList>
    </citation>
    <scope>NUCLEOTIDE SEQUENCE</scope>
    <source>
        <strain evidence="1">LVF2</strain>
    </source>
</reference>
<dbReference type="AlphaFoldDB" id="A0A975GXS8"/>
<evidence type="ECO:0000313" key="1">
    <source>
        <dbReference type="EMBL" id="QTC90865.1"/>
    </source>
</evidence>
<evidence type="ECO:0000313" key="2">
    <source>
        <dbReference type="Proteomes" id="UP000663918"/>
    </source>
</evidence>
<gene>
    <name evidence="1" type="ORF">IFJ75_16810</name>
</gene>
<dbReference type="EMBL" id="CP062222">
    <property type="protein sequence ID" value="QTC90865.1"/>
    <property type="molecule type" value="Genomic_DNA"/>
</dbReference>
<keyword evidence="2" id="KW-1185">Reference proteome</keyword>
<organism evidence="1 2">
    <name type="scientific">Brevundimonas goettingensis</name>
    <dbReference type="NCBI Taxonomy" id="2774190"/>
    <lineage>
        <taxon>Bacteria</taxon>
        <taxon>Pseudomonadati</taxon>
        <taxon>Pseudomonadota</taxon>
        <taxon>Alphaproteobacteria</taxon>
        <taxon>Caulobacterales</taxon>
        <taxon>Caulobacteraceae</taxon>
        <taxon>Brevundimonas</taxon>
    </lineage>
</organism>
<name>A0A975GXS8_9CAUL</name>